<evidence type="ECO:0000313" key="2">
    <source>
        <dbReference type="EMBL" id="KTB33700.1"/>
    </source>
</evidence>
<dbReference type="SUPFAM" id="SSF48208">
    <property type="entry name" value="Six-hairpin glycosidases"/>
    <property type="match status" value="1"/>
</dbReference>
<dbReference type="Proteomes" id="UP000054988">
    <property type="component" value="Unassembled WGS sequence"/>
</dbReference>
<evidence type="ECO:0008006" key="4">
    <source>
        <dbReference type="Google" id="ProtNLM"/>
    </source>
</evidence>
<organism evidence="2 3">
    <name type="scientific">Moniliophthora roreri</name>
    <name type="common">Frosty pod rot fungus</name>
    <name type="synonym">Monilia roreri</name>
    <dbReference type="NCBI Taxonomy" id="221103"/>
    <lineage>
        <taxon>Eukaryota</taxon>
        <taxon>Fungi</taxon>
        <taxon>Dikarya</taxon>
        <taxon>Basidiomycota</taxon>
        <taxon>Agaricomycotina</taxon>
        <taxon>Agaricomycetes</taxon>
        <taxon>Agaricomycetidae</taxon>
        <taxon>Agaricales</taxon>
        <taxon>Marasmiineae</taxon>
        <taxon>Marasmiaceae</taxon>
        <taxon>Moniliophthora</taxon>
    </lineage>
</organism>
<dbReference type="PANTHER" id="PTHR47791">
    <property type="entry name" value="MEIOTICALLY UP-REGULATED GENE 191 PROTEIN"/>
    <property type="match status" value="1"/>
</dbReference>
<protein>
    <recommendedName>
        <fullName evidence="4">Glycoside hydrolase family 76 protein</fullName>
    </recommendedName>
</protein>
<keyword evidence="1" id="KW-0732">Signal</keyword>
<comment type="caution">
    <text evidence="2">The sequence shown here is derived from an EMBL/GenBank/DDBJ whole genome shotgun (WGS) entry which is preliminary data.</text>
</comment>
<feature type="signal peptide" evidence="1">
    <location>
        <begin position="1"/>
        <end position="23"/>
    </location>
</feature>
<dbReference type="InterPro" id="IPR053169">
    <property type="entry name" value="MUG_Protein"/>
</dbReference>
<evidence type="ECO:0000313" key="3">
    <source>
        <dbReference type="Proteomes" id="UP000054988"/>
    </source>
</evidence>
<dbReference type="Gene3D" id="1.50.10.20">
    <property type="match status" value="1"/>
</dbReference>
<dbReference type="PANTHER" id="PTHR47791:SF3">
    <property type="entry name" value="MEIOTICALLY UP-REGULATED GENE 191 PROTEIN"/>
    <property type="match status" value="1"/>
</dbReference>
<dbReference type="InterPro" id="IPR005198">
    <property type="entry name" value="Glyco_hydro_76"/>
</dbReference>
<dbReference type="EMBL" id="LATX01002149">
    <property type="protein sequence ID" value="KTB33700.1"/>
    <property type="molecule type" value="Genomic_DNA"/>
</dbReference>
<proteinExistence type="predicted"/>
<feature type="chain" id="PRO_5006901626" description="Glycoside hydrolase family 76 protein" evidence="1">
    <location>
        <begin position="24"/>
        <end position="562"/>
    </location>
</feature>
<dbReference type="InterPro" id="IPR008928">
    <property type="entry name" value="6-hairpin_glycosidase_sf"/>
</dbReference>
<gene>
    <name evidence="2" type="ORF">WG66_13767</name>
</gene>
<evidence type="ECO:0000256" key="1">
    <source>
        <dbReference type="SAM" id="SignalP"/>
    </source>
</evidence>
<dbReference type="GO" id="GO:0005975">
    <property type="term" value="P:carbohydrate metabolic process"/>
    <property type="evidence" value="ECO:0007669"/>
    <property type="project" value="InterPro"/>
</dbReference>
<dbReference type="AlphaFoldDB" id="A0A0W0FBU1"/>
<sequence>MPAASISLWVLIVVPLFCGVSQAQNYTIPSSWRKPSIPQSIEDRIGIASAAMEKGVAGLQSNGQFINTAFGIAGNFYAQMARFDSLTKQTKYRDQLKGLQALVNINDRAASGTPTNFHQSELLSRSVLRIDSHLGTLKISELLSYGYAAVHAYKAYNDGSFLPFAEEVWNVGQVYTLSSSNINTGFTPVKDFSVQKQCLDVAIATGVRPFHTFDGSAFTIQAPFSLSSLLAEATSNNTYLEAAKQSMDFIRHHLYFTDGLVRDGISARQNDSCGTFDFINPYNSGLTIEGLAILASVTQDSAMQQTLWDLVSATIAYPLWQNADGLIAAWYDRGDENIVRGLSEVYERITTPSDFRSYVQAYIAVQYNAVVDQGKGSNIYGTSWIGPPTTFDGAGQTSGATVLMAGILLSQSSNGFGGSPGAGPTDEAGVQSKSTSAGAIAGAATRSRRKVIQLTPFIETERNPTPLKDSPPPMAINTLPSGSIIQHPSNSRPASTVVTPVLIAPSVMHSSQSSDTGRPGDEISKASVWSRGGGMLMFRYRPIHGQVKQGQCDLGQGPNGVL</sequence>
<dbReference type="Pfam" id="PF03663">
    <property type="entry name" value="Glyco_hydro_76"/>
    <property type="match status" value="1"/>
</dbReference>
<reference evidence="2 3" key="1">
    <citation type="submission" date="2015-12" db="EMBL/GenBank/DDBJ databases">
        <title>Draft genome sequence of Moniliophthora roreri, the causal agent of frosty pod rot of cacao.</title>
        <authorList>
            <person name="Aime M.C."/>
            <person name="Diaz-Valderrama J.R."/>
            <person name="Kijpornyongpan T."/>
            <person name="Phillips-Mora W."/>
        </authorList>
    </citation>
    <scope>NUCLEOTIDE SEQUENCE [LARGE SCALE GENOMIC DNA]</scope>
    <source>
        <strain evidence="2 3">MCA 2952</strain>
    </source>
</reference>
<accession>A0A0W0FBU1</accession>
<name>A0A0W0FBU1_MONRR</name>